<evidence type="ECO:0000313" key="3">
    <source>
        <dbReference type="EMBL" id="GHA03152.1"/>
    </source>
</evidence>
<comment type="caution">
    <text evidence="3">The sequence shown here is derived from an EMBL/GenBank/DDBJ whole genome shotgun (WGS) entry which is preliminary data.</text>
</comment>
<evidence type="ECO:0000313" key="4">
    <source>
        <dbReference type="Proteomes" id="UP000614811"/>
    </source>
</evidence>
<gene>
    <name evidence="3" type="ORF">GCM10008090_10150</name>
</gene>
<name>A0A918RML1_9GAMM</name>
<dbReference type="PANTHER" id="PTHR35812:SF1">
    <property type="entry name" value="LIPOPROTEIN"/>
    <property type="match status" value="1"/>
</dbReference>
<accession>A0A918RML1</accession>
<evidence type="ECO:0000259" key="2">
    <source>
        <dbReference type="Pfam" id="PF07603"/>
    </source>
</evidence>
<dbReference type="RefSeq" id="WP_189398961.1">
    <property type="nucleotide sequence ID" value="NZ_BMXA01000002.1"/>
</dbReference>
<sequence length="321" mass="36396">MLFLKMRLPCLAMLTLLCFASTVNAKNNVVVIPLFDDSTPAVYAPIKSDEAPRSDYYIHSETAVDLITGLEWQRHEQSLFDRTWSDANQYCRQLNLRDHNDWRLPSIKELIGITDYTRFAPALSVQAFPSPNSSRDYWSNTIDPVNSSLARTIDVWNGQVRNAMRTHSRFVRCVRAGNSSGSTFIDHNDGTIEDLSFGLMWEKATFGSGPGNLIAATNYCNELDLGGFRDWRVPALKELVSLVEVRAHTEFEINAIFEYHNDYRDREQLLTTTTNVTNTPEVWAVRFNQISPNDSNGSTVYSVPKTGYFNSGVKCVRNTKL</sequence>
<dbReference type="PANTHER" id="PTHR35812">
    <property type="entry name" value="LIPOPROTEIN"/>
    <property type="match status" value="1"/>
</dbReference>
<feature type="domain" description="Lcl C-terminal" evidence="2">
    <location>
        <begin position="62"/>
        <end position="175"/>
    </location>
</feature>
<reference evidence="3" key="2">
    <citation type="submission" date="2020-09" db="EMBL/GenBank/DDBJ databases">
        <authorList>
            <person name="Sun Q."/>
            <person name="Kim S."/>
        </authorList>
    </citation>
    <scope>NUCLEOTIDE SEQUENCE</scope>
    <source>
        <strain evidence="3">KCTC 12711</strain>
    </source>
</reference>
<dbReference type="Pfam" id="PF07603">
    <property type="entry name" value="Lcl_C"/>
    <property type="match status" value="2"/>
</dbReference>
<feature type="domain" description="Lcl C-terminal" evidence="2">
    <location>
        <begin position="190"/>
        <end position="296"/>
    </location>
</feature>
<feature type="chain" id="PRO_5036849870" description="Lcl C-terminal domain-containing protein" evidence="1">
    <location>
        <begin position="26"/>
        <end position="321"/>
    </location>
</feature>
<dbReference type="AlphaFoldDB" id="A0A918RML1"/>
<dbReference type="EMBL" id="BMXA01000002">
    <property type="protein sequence ID" value="GHA03152.1"/>
    <property type="molecule type" value="Genomic_DNA"/>
</dbReference>
<organism evidence="3 4">
    <name type="scientific">Arenicella chitinivorans</name>
    <dbReference type="NCBI Taxonomy" id="1329800"/>
    <lineage>
        <taxon>Bacteria</taxon>
        <taxon>Pseudomonadati</taxon>
        <taxon>Pseudomonadota</taxon>
        <taxon>Gammaproteobacteria</taxon>
        <taxon>Arenicellales</taxon>
        <taxon>Arenicellaceae</taxon>
        <taxon>Arenicella</taxon>
    </lineage>
</organism>
<reference evidence="3" key="1">
    <citation type="journal article" date="2014" name="Int. J. Syst. Evol. Microbiol.">
        <title>Complete genome sequence of Corynebacterium casei LMG S-19264T (=DSM 44701T), isolated from a smear-ripened cheese.</title>
        <authorList>
            <consortium name="US DOE Joint Genome Institute (JGI-PGF)"/>
            <person name="Walter F."/>
            <person name="Albersmeier A."/>
            <person name="Kalinowski J."/>
            <person name="Ruckert C."/>
        </authorList>
    </citation>
    <scope>NUCLEOTIDE SEQUENCE</scope>
    <source>
        <strain evidence="3">KCTC 12711</strain>
    </source>
</reference>
<protein>
    <recommendedName>
        <fullName evidence="2">Lcl C-terminal domain-containing protein</fullName>
    </recommendedName>
</protein>
<feature type="signal peptide" evidence="1">
    <location>
        <begin position="1"/>
        <end position="25"/>
    </location>
</feature>
<keyword evidence="1" id="KW-0732">Signal</keyword>
<dbReference type="Proteomes" id="UP000614811">
    <property type="component" value="Unassembled WGS sequence"/>
</dbReference>
<proteinExistence type="predicted"/>
<evidence type="ECO:0000256" key="1">
    <source>
        <dbReference type="SAM" id="SignalP"/>
    </source>
</evidence>
<dbReference type="InterPro" id="IPR011460">
    <property type="entry name" value="Lcl_C"/>
</dbReference>
<keyword evidence="4" id="KW-1185">Reference proteome</keyword>